<dbReference type="InterPro" id="IPR019734">
    <property type="entry name" value="TPR_rpt"/>
</dbReference>
<keyword evidence="4" id="KW-0812">Transmembrane</keyword>
<dbReference type="EMBL" id="DF952378">
    <property type="protein sequence ID" value="GAN44307.1"/>
    <property type="molecule type" value="Genomic_DNA"/>
</dbReference>
<dbReference type="EMBL" id="DF970277">
    <property type="protein sequence ID" value="GAP67542.1"/>
    <property type="molecule type" value="Genomic_DNA"/>
</dbReference>
<dbReference type="SUPFAM" id="SSF55073">
    <property type="entry name" value="Nucleotide cyclase"/>
    <property type="match status" value="1"/>
</dbReference>
<proteinExistence type="predicted"/>
<evidence type="ECO:0000256" key="3">
    <source>
        <dbReference type="ARBA" id="ARBA00034247"/>
    </source>
</evidence>
<keyword evidence="4" id="KW-0472">Membrane</keyword>
<comment type="cofactor">
    <cofactor evidence="1">
        <name>Mg(2+)</name>
        <dbReference type="ChEBI" id="CHEBI:18420"/>
    </cofactor>
</comment>
<evidence type="ECO:0000313" key="6">
    <source>
        <dbReference type="EMBL" id="GAN44307.1"/>
    </source>
</evidence>
<evidence type="ECO:0000256" key="4">
    <source>
        <dbReference type="SAM" id="Phobius"/>
    </source>
</evidence>
<sequence>MAVAAGGRAETRDPAAGFDRLADRLDNHELAVSGEAQTQRVLAELRAMLPPGDARRELRYRYLYCVLGFGNDVRAGFDYAAQGLADARKAGDAYAEANFQLCRGQYHELATTSSDALADYDAGIAIAGKLGDARLLGDALSLRGGVESLLGEHAKALADFIEAQRLYEGAHRDAAAESNLLNIAIVYRRMGDYAKAHDFLRQARDSAVRRHDIRDQYFAALQLAFLYVEEERADAAVDSARAAVDLAQRLGERGSTGLARLGLAYALNAQRGYAQALAVLKQAEADFAAVSDRSEGDMLDLNYGIAYAGLGQYERAIKMLDAAEGKLRNTNNMRYREMLYATRASVYEAMHKPAAALADYKRAMTMRETMHRMGRTQYGTWMSYQFDSQRRELENRRLIAEAALKEQRVKALERVRNWQAATLLFATLLVALLVVFVWRQHRQSRRLRRMALTDALTGIANRRQIENTLHEHVAAARQNRRPLAVLTLDVDHFKRINDTWGHQIGDDVLCCIVHACQQALRKDDALGRIGGEEFMVVLPGTSPDAAAHVAERLRASVEALDLGDIARGLKATVSIGVADLLPDDDVEMLILRADAALYRAKREGRNRVEIDAGADDAAGSQAHAAAAPVALFGNGPR</sequence>
<comment type="catalytic activity">
    <reaction evidence="3">
        <text>2 GTP = 3',3'-c-di-GMP + 2 diphosphate</text>
        <dbReference type="Rhea" id="RHEA:24898"/>
        <dbReference type="ChEBI" id="CHEBI:33019"/>
        <dbReference type="ChEBI" id="CHEBI:37565"/>
        <dbReference type="ChEBI" id="CHEBI:58805"/>
        <dbReference type="EC" id="2.7.7.65"/>
    </reaction>
</comment>
<dbReference type="Gene3D" id="1.25.40.10">
    <property type="entry name" value="Tetratricopeptide repeat domain"/>
    <property type="match status" value="2"/>
</dbReference>
<dbReference type="Gene3D" id="3.30.70.270">
    <property type="match status" value="1"/>
</dbReference>
<dbReference type="InterPro" id="IPR029787">
    <property type="entry name" value="Nucleotide_cyclase"/>
</dbReference>
<dbReference type="EC" id="2.7.7.65" evidence="2"/>
<dbReference type="GO" id="GO:0052621">
    <property type="term" value="F:diguanylate cyclase activity"/>
    <property type="evidence" value="ECO:0007669"/>
    <property type="project" value="UniProtKB-EC"/>
</dbReference>
<evidence type="ECO:0000313" key="8">
    <source>
        <dbReference type="Proteomes" id="UP000253740"/>
    </source>
</evidence>
<evidence type="ECO:0000256" key="1">
    <source>
        <dbReference type="ARBA" id="ARBA00001946"/>
    </source>
</evidence>
<evidence type="ECO:0000256" key="2">
    <source>
        <dbReference type="ARBA" id="ARBA00012528"/>
    </source>
</evidence>
<dbReference type="CDD" id="cd01949">
    <property type="entry name" value="GGDEF"/>
    <property type="match status" value="1"/>
</dbReference>
<dbReference type="HOGENOM" id="CLU_022176_2_0_6"/>
<dbReference type="STRING" id="1475481.GCA_000953855_02922"/>
<accession>A0A0K8QT48</accession>
<keyword evidence="4" id="KW-1133">Transmembrane helix</keyword>
<gene>
    <name evidence="6" type="ORF">MBSD_0831</name>
    <name evidence="7" type="ORF">MBSD_n2869</name>
</gene>
<dbReference type="AlphaFoldDB" id="A0A0K8QT48"/>
<dbReference type="FunFam" id="3.30.70.270:FF:000001">
    <property type="entry name" value="Diguanylate cyclase domain protein"/>
    <property type="match status" value="1"/>
</dbReference>
<dbReference type="InterPro" id="IPR050469">
    <property type="entry name" value="Diguanylate_Cyclase"/>
</dbReference>
<reference evidence="7" key="2">
    <citation type="submission" date="2015-08" db="EMBL/GenBank/DDBJ databases">
        <title>Complete DNA Sequence of Pseudomonas syringae pv. actinidiae, the Causal Agent of Kiwifruit Canker Disease.</title>
        <authorList>
            <person name="Rikkerink E.H.A."/>
            <person name="Fineran P.C."/>
        </authorList>
    </citation>
    <scope>NUCLEOTIDE SEQUENCE</scope>
    <source>
        <strain evidence="7">SkMP5</strain>
    </source>
</reference>
<dbReference type="NCBIfam" id="TIGR00254">
    <property type="entry name" value="GGDEF"/>
    <property type="match status" value="1"/>
</dbReference>
<name>A0A0K8QT48_9GAMM</name>
<evidence type="ECO:0000313" key="7">
    <source>
        <dbReference type="EMBL" id="GAP67542.1"/>
    </source>
</evidence>
<dbReference type="PANTHER" id="PTHR45138">
    <property type="entry name" value="REGULATORY COMPONENTS OF SENSORY TRANSDUCTION SYSTEM"/>
    <property type="match status" value="1"/>
</dbReference>
<evidence type="ECO:0000259" key="5">
    <source>
        <dbReference type="PROSITE" id="PS50887"/>
    </source>
</evidence>
<dbReference type="OrthoDB" id="6191081at2"/>
<protein>
    <recommendedName>
        <fullName evidence="2">diguanylate cyclase</fullName>
        <ecNumber evidence="2">2.7.7.65</ecNumber>
    </recommendedName>
</protein>
<dbReference type="PANTHER" id="PTHR45138:SF9">
    <property type="entry name" value="DIGUANYLATE CYCLASE DGCM-RELATED"/>
    <property type="match status" value="1"/>
</dbReference>
<dbReference type="InterPro" id="IPR000160">
    <property type="entry name" value="GGDEF_dom"/>
</dbReference>
<dbReference type="SMART" id="SM00028">
    <property type="entry name" value="TPR"/>
    <property type="match status" value="5"/>
</dbReference>
<organism evidence="7">
    <name type="scientific">Mizugakiibacter sediminis</name>
    <dbReference type="NCBI Taxonomy" id="1475481"/>
    <lineage>
        <taxon>Bacteria</taxon>
        <taxon>Pseudomonadati</taxon>
        <taxon>Pseudomonadota</taxon>
        <taxon>Gammaproteobacteria</taxon>
        <taxon>Lysobacterales</taxon>
        <taxon>Rhodanobacteraceae</taxon>
        <taxon>Mizugakiibacter</taxon>
    </lineage>
</organism>
<dbReference type="Proteomes" id="UP000253740">
    <property type="component" value="Unassembled WGS sequence"/>
</dbReference>
<feature type="domain" description="GGDEF" evidence="5">
    <location>
        <begin position="481"/>
        <end position="613"/>
    </location>
</feature>
<dbReference type="PROSITE" id="PS50887">
    <property type="entry name" value="GGDEF"/>
    <property type="match status" value="1"/>
</dbReference>
<dbReference type="Pfam" id="PF13424">
    <property type="entry name" value="TPR_12"/>
    <property type="match status" value="1"/>
</dbReference>
<dbReference type="InterPro" id="IPR043128">
    <property type="entry name" value="Rev_trsase/Diguanyl_cyclase"/>
</dbReference>
<dbReference type="SMART" id="SM00267">
    <property type="entry name" value="GGDEF"/>
    <property type="match status" value="1"/>
</dbReference>
<feature type="transmembrane region" description="Helical" evidence="4">
    <location>
        <begin position="418"/>
        <end position="438"/>
    </location>
</feature>
<keyword evidence="8" id="KW-1185">Reference proteome</keyword>
<dbReference type="Pfam" id="PF00990">
    <property type="entry name" value="GGDEF"/>
    <property type="match status" value="1"/>
</dbReference>
<dbReference type="SUPFAM" id="SSF48452">
    <property type="entry name" value="TPR-like"/>
    <property type="match status" value="2"/>
</dbReference>
<reference evidence="6" key="1">
    <citation type="submission" date="2015-03" db="EMBL/GenBank/DDBJ databases">
        <title>Draft genome sequence of Mizugakiibacter sediminis skMP5.</title>
        <authorList>
            <person name="Watanabe T."/>
            <person name="Kojima H."/>
            <person name="Fukui M."/>
        </authorList>
    </citation>
    <scope>NUCLEOTIDE SEQUENCE</scope>
    <source>
        <strain evidence="6">SkMP5</strain>
    </source>
</reference>
<dbReference type="InterPro" id="IPR011990">
    <property type="entry name" value="TPR-like_helical_dom_sf"/>
</dbReference>